<dbReference type="SMART" id="SM00320">
    <property type="entry name" value="WD40"/>
    <property type="match status" value="3"/>
</dbReference>
<dbReference type="EMBL" id="KZ987777">
    <property type="protein sequence ID" value="RKP14909.1"/>
    <property type="molecule type" value="Genomic_DNA"/>
</dbReference>
<organism evidence="4 5">
    <name type="scientific">Piptocephalis cylindrospora</name>
    <dbReference type="NCBI Taxonomy" id="1907219"/>
    <lineage>
        <taxon>Eukaryota</taxon>
        <taxon>Fungi</taxon>
        <taxon>Fungi incertae sedis</taxon>
        <taxon>Zoopagomycota</taxon>
        <taxon>Zoopagomycotina</taxon>
        <taxon>Zoopagomycetes</taxon>
        <taxon>Zoopagales</taxon>
        <taxon>Piptocephalidaceae</taxon>
        <taxon>Piptocephalis</taxon>
    </lineage>
</organism>
<gene>
    <name evidence="4" type="ORF">BJ684DRAFT_6249</name>
</gene>
<keyword evidence="1 3" id="KW-0853">WD repeat</keyword>
<protein>
    <submittedName>
        <fullName evidence="4">WD40-repeat-containing domain protein</fullName>
    </submittedName>
</protein>
<name>A0A4V1IYK8_9FUNG</name>
<keyword evidence="2" id="KW-0677">Repeat</keyword>
<feature type="non-terminal residue" evidence="4">
    <location>
        <position position="205"/>
    </location>
</feature>
<dbReference type="PROSITE" id="PS50082">
    <property type="entry name" value="WD_REPEATS_2"/>
    <property type="match status" value="3"/>
</dbReference>
<dbReference type="InterPro" id="IPR051959">
    <property type="entry name" value="PAK1-Kinase_Regulator"/>
</dbReference>
<dbReference type="InterPro" id="IPR001680">
    <property type="entry name" value="WD40_rpt"/>
</dbReference>
<keyword evidence="5" id="KW-1185">Reference proteome</keyword>
<dbReference type="InterPro" id="IPR036322">
    <property type="entry name" value="WD40_repeat_dom_sf"/>
</dbReference>
<evidence type="ECO:0000313" key="4">
    <source>
        <dbReference type="EMBL" id="RKP14909.1"/>
    </source>
</evidence>
<sequence>ATSKESTKAQEPVSVHIIAGTYERILYGFKATITREPSGQVAVPADLEPVFMYPAHTHSIKSLACSSNGSTLVSGSFDEVIRIYDLKSKMEQGSLQQHEGTITALDFHSRNLVSAAEDGKICIWRTKDWECLKTIRGHQGRINALSIHPTGKLALSVGSDRRLRSWDLTRGIKAAASKLLAEGENVLWNSQGNEYAIVYARSCEI</sequence>
<feature type="repeat" description="WD" evidence="3">
    <location>
        <begin position="95"/>
        <end position="134"/>
    </location>
</feature>
<dbReference type="PROSITE" id="PS50294">
    <property type="entry name" value="WD_REPEATS_REGION"/>
    <property type="match status" value="2"/>
</dbReference>
<proteinExistence type="predicted"/>
<dbReference type="PROSITE" id="PS00678">
    <property type="entry name" value="WD_REPEATS_1"/>
    <property type="match status" value="1"/>
</dbReference>
<feature type="repeat" description="WD" evidence="3">
    <location>
        <begin position="135"/>
        <end position="176"/>
    </location>
</feature>
<dbReference type="Gene3D" id="2.130.10.10">
    <property type="entry name" value="YVTN repeat-like/Quinoprotein amine dehydrogenase"/>
    <property type="match status" value="1"/>
</dbReference>
<evidence type="ECO:0000313" key="5">
    <source>
        <dbReference type="Proteomes" id="UP000267251"/>
    </source>
</evidence>
<dbReference type="Pfam" id="PF00400">
    <property type="entry name" value="WD40"/>
    <property type="match status" value="3"/>
</dbReference>
<feature type="non-terminal residue" evidence="4">
    <location>
        <position position="1"/>
    </location>
</feature>
<evidence type="ECO:0000256" key="3">
    <source>
        <dbReference type="PROSITE-ProRule" id="PRU00221"/>
    </source>
</evidence>
<dbReference type="AlphaFoldDB" id="A0A4V1IYK8"/>
<dbReference type="OrthoDB" id="308449at2759"/>
<dbReference type="SUPFAM" id="SSF50978">
    <property type="entry name" value="WD40 repeat-like"/>
    <property type="match status" value="1"/>
</dbReference>
<dbReference type="Proteomes" id="UP000267251">
    <property type="component" value="Unassembled WGS sequence"/>
</dbReference>
<dbReference type="InterPro" id="IPR015943">
    <property type="entry name" value="WD40/YVTN_repeat-like_dom_sf"/>
</dbReference>
<accession>A0A4V1IYK8</accession>
<evidence type="ECO:0000256" key="1">
    <source>
        <dbReference type="ARBA" id="ARBA00022574"/>
    </source>
</evidence>
<dbReference type="PANTHER" id="PTHR44675:SF1">
    <property type="entry name" value="P21-ACTIVATED PROTEIN KINASE-INTERACTING PROTEIN 1"/>
    <property type="match status" value="1"/>
</dbReference>
<feature type="repeat" description="WD" evidence="3">
    <location>
        <begin position="53"/>
        <end position="94"/>
    </location>
</feature>
<evidence type="ECO:0000256" key="2">
    <source>
        <dbReference type="ARBA" id="ARBA00022737"/>
    </source>
</evidence>
<dbReference type="PANTHER" id="PTHR44675">
    <property type="entry name" value="PAK1 INTERACTING PROTEIN 1"/>
    <property type="match status" value="1"/>
</dbReference>
<dbReference type="InterPro" id="IPR019775">
    <property type="entry name" value="WD40_repeat_CS"/>
</dbReference>
<reference evidence="5" key="1">
    <citation type="journal article" date="2018" name="Nat. Microbiol.">
        <title>Leveraging single-cell genomics to expand the fungal tree of life.</title>
        <authorList>
            <person name="Ahrendt S.R."/>
            <person name="Quandt C.A."/>
            <person name="Ciobanu D."/>
            <person name="Clum A."/>
            <person name="Salamov A."/>
            <person name="Andreopoulos B."/>
            <person name="Cheng J.F."/>
            <person name="Woyke T."/>
            <person name="Pelin A."/>
            <person name="Henrissat B."/>
            <person name="Reynolds N.K."/>
            <person name="Benny G.L."/>
            <person name="Smith M.E."/>
            <person name="James T.Y."/>
            <person name="Grigoriev I.V."/>
        </authorList>
    </citation>
    <scope>NUCLEOTIDE SEQUENCE [LARGE SCALE GENOMIC DNA]</scope>
</reference>